<name>A0A513ZZX4_9CAUD</name>
<keyword evidence="1" id="KW-0472">Membrane</keyword>
<protein>
    <submittedName>
        <fullName evidence="2">Uncharacterized protein</fullName>
    </submittedName>
</protein>
<proteinExistence type="predicted"/>
<organism evidence="2 3">
    <name type="scientific">Aeromonas phage LAh_6</name>
    <dbReference type="NCBI Taxonomy" id="2591030"/>
    <lineage>
        <taxon>Viruses</taxon>
        <taxon>Duplodnaviria</taxon>
        <taxon>Heunggongvirae</taxon>
        <taxon>Uroviricota</taxon>
        <taxon>Caudoviricetes</taxon>
        <taxon>Grimontviridae</taxon>
        <taxon>Lahexavirus</taxon>
        <taxon>Lahexavirus LAh6</taxon>
    </lineage>
</organism>
<evidence type="ECO:0000313" key="3">
    <source>
        <dbReference type="Proteomes" id="UP000319466"/>
    </source>
</evidence>
<feature type="transmembrane region" description="Helical" evidence="1">
    <location>
        <begin position="6"/>
        <end position="30"/>
    </location>
</feature>
<reference evidence="2 3" key="1">
    <citation type="submission" date="2019-04" db="EMBL/GenBank/DDBJ databases">
        <title>Novel bacteriophages capable of disrupting biofilms from clinical strains of Aeromonas hydrophila with intrinsic antibiotic resistance.</title>
        <authorList>
            <person name="Kabwe M."/>
            <person name="Brown T.L."/>
            <person name="Speirs L."/>
            <person name="Ku H."/>
            <person name="Leach M."/>
            <person name="Chan H.T."/>
            <person name="Petrovski S."/>
            <person name="Lock P."/>
            <person name="Tucci J."/>
        </authorList>
    </citation>
    <scope>NUCLEOTIDE SEQUENCE [LARGE SCALE GENOMIC DNA]</scope>
</reference>
<dbReference type="Proteomes" id="UP000319466">
    <property type="component" value="Segment"/>
</dbReference>
<evidence type="ECO:0000313" key="2">
    <source>
        <dbReference type="EMBL" id="QDH46546.1"/>
    </source>
</evidence>
<keyword evidence="1" id="KW-1133">Transmembrane helix</keyword>
<gene>
    <name evidence="2" type="ORF">LAh6_149</name>
</gene>
<keyword evidence="3" id="KW-1185">Reference proteome</keyword>
<sequence>MIDAIGYWAVVSLLTAPMVAVPLVFFLSYVNQVLGKYAGSSHKIVWWENLCYRDFSTLETAVITVFRVLSIIEGFLLLITTIHFMENDDPTHDYLRLMEWMGVHVGPLFGGVIAAAIILVGFHLLLVGYAKCLSLNDKVKAKEKKDV</sequence>
<keyword evidence="1" id="KW-0812">Transmembrane</keyword>
<feature type="transmembrane region" description="Helical" evidence="1">
    <location>
        <begin position="62"/>
        <end position="85"/>
    </location>
</feature>
<dbReference type="EMBL" id="MK838112">
    <property type="protein sequence ID" value="QDH46546.1"/>
    <property type="molecule type" value="Genomic_DNA"/>
</dbReference>
<feature type="transmembrane region" description="Helical" evidence="1">
    <location>
        <begin position="105"/>
        <end position="130"/>
    </location>
</feature>
<accession>A0A513ZZX4</accession>
<evidence type="ECO:0000256" key="1">
    <source>
        <dbReference type="SAM" id="Phobius"/>
    </source>
</evidence>